<name>A0A1X7T735_AMPQE</name>
<reference evidence="1" key="1">
    <citation type="submission" date="2017-05" db="UniProtKB">
        <authorList>
            <consortium name="EnsemblMetazoa"/>
        </authorList>
    </citation>
    <scope>IDENTIFICATION</scope>
</reference>
<dbReference type="EnsemblMetazoa" id="Aqu2.1.10335_001">
    <property type="protein sequence ID" value="Aqu2.1.10335_001"/>
    <property type="gene ID" value="Aqu2.1.10335"/>
</dbReference>
<sequence length="151" mass="16645">MPYLRSKTSAKKLRKLMKERQARPKAEISDCSLNEKLDIPESVSCTIESSGSIHNKGLCDGGTELGVVASGSVCDHNPELCDATEFVVSSVANDATDPFVLSDLLECNVRSVCNHNLELCDTTQFELVITPEDMRETLTVKREVNDKLLQK</sequence>
<accession>A0A1X7T735</accession>
<dbReference type="AlphaFoldDB" id="A0A1X7T735"/>
<protein>
    <submittedName>
        <fullName evidence="1">Uncharacterized protein</fullName>
    </submittedName>
</protein>
<proteinExistence type="predicted"/>
<dbReference type="STRING" id="400682.A0A1X7T735"/>
<evidence type="ECO:0000313" key="1">
    <source>
        <dbReference type="EnsemblMetazoa" id="Aqu2.1.10335_001"/>
    </source>
</evidence>
<dbReference type="InParanoid" id="A0A1X7T735"/>
<organism evidence="1">
    <name type="scientific">Amphimedon queenslandica</name>
    <name type="common">Sponge</name>
    <dbReference type="NCBI Taxonomy" id="400682"/>
    <lineage>
        <taxon>Eukaryota</taxon>
        <taxon>Metazoa</taxon>
        <taxon>Porifera</taxon>
        <taxon>Demospongiae</taxon>
        <taxon>Heteroscleromorpha</taxon>
        <taxon>Haplosclerida</taxon>
        <taxon>Niphatidae</taxon>
        <taxon>Amphimedon</taxon>
    </lineage>
</organism>